<dbReference type="AlphaFoldDB" id="A0A1Z4JE01"/>
<evidence type="ECO:0000313" key="2">
    <source>
        <dbReference type="Proteomes" id="UP000217895"/>
    </source>
</evidence>
<dbReference type="Gene3D" id="3.30.310.110">
    <property type="entry name" value="XisI-like"/>
    <property type="match status" value="1"/>
</dbReference>
<dbReference type="InterPro" id="IPR014968">
    <property type="entry name" value="XisI"/>
</dbReference>
<name>A0A1Z4JE01_LEPBY</name>
<dbReference type="InterPro" id="IPR035943">
    <property type="entry name" value="XisI-like_sf"/>
</dbReference>
<dbReference type="SUPFAM" id="SSF143847">
    <property type="entry name" value="XisI-like"/>
    <property type="match status" value="1"/>
</dbReference>
<reference evidence="1 2" key="1">
    <citation type="submission" date="2017-06" db="EMBL/GenBank/DDBJ databases">
        <title>Genome sequencing of cyanobaciteial culture collection at National Institute for Environmental Studies (NIES).</title>
        <authorList>
            <person name="Hirose Y."/>
            <person name="Shimura Y."/>
            <person name="Fujisawa T."/>
            <person name="Nakamura Y."/>
            <person name="Kawachi M."/>
        </authorList>
    </citation>
    <scope>NUCLEOTIDE SEQUENCE [LARGE SCALE GENOMIC DNA]</scope>
    <source>
        <strain evidence="1 2">NIES-2135</strain>
    </source>
</reference>
<proteinExistence type="predicted"/>
<dbReference type="Pfam" id="PF08869">
    <property type="entry name" value="XisI"/>
    <property type="match status" value="1"/>
</dbReference>
<dbReference type="EMBL" id="AP018203">
    <property type="protein sequence ID" value="BAY54999.1"/>
    <property type="molecule type" value="Genomic_DNA"/>
</dbReference>
<dbReference type="CDD" id="cd16382">
    <property type="entry name" value="XisI-like"/>
    <property type="match status" value="1"/>
</dbReference>
<gene>
    <name evidence="1" type="ORF">NIES2135_18200</name>
</gene>
<sequence length="111" mass="12962">MEKLDQYRQIIQFVLMPYTQIPYSHGDLICKPIFDQQRDSYLLMTLGWDRKTRVHGCLVHLDLIDGKVWVQRDETEDGVTRELVEAGIPKQDIVLAFHPEDVRPYTGYAIA</sequence>
<protein>
    <submittedName>
        <fullName evidence="1">FdxN element excision controlling factor protein</fullName>
    </submittedName>
</protein>
<accession>A0A1Z4JE01</accession>
<organism evidence="1 2">
    <name type="scientific">Leptolyngbya boryana NIES-2135</name>
    <dbReference type="NCBI Taxonomy" id="1973484"/>
    <lineage>
        <taxon>Bacteria</taxon>
        <taxon>Bacillati</taxon>
        <taxon>Cyanobacteriota</taxon>
        <taxon>Cyanophyceae</taxon>
        <taxon>Leptolyngbyales</taxon>
        <taxon>Leptolyngbyaceae</taxon>
        <taxon>Leptolyngbya group</taxon>
        <taxon>Leptolyngbya</taxon>
    </lineage>
</organism>
<dbReference type="Proteomes" id="UP000217895">
    <property type="component" value="Chromosome"/>
</dbReference>
<evidence type="ECO:0000313" key="1">
    <source>
        <dbReference type="EMBL" id="BAY54999.1"/>
    </source>
</evidence>
<keyword evidence="2" id="KW-1185">Reference proteome</keyword>